<feature type="active site" description="Proton acceptor" evidence="7">
    <location>
        <position position="162"/>
    </location>
</feature>
<dbReference type="Proteomes" id="UP000009168">
    <property type="component" value="Unassembled WGS sequence"/>
</dbReference>
<dbReference type="STRING" id="312017.Q23H25"/>
<evidence type="ECO:0000256" key="2">
    <source>
        <dbReference type="ARBA" id="ARBA00012636"/>
    </source>
</evidence>
<evidence type="ECO:0000256" key="7">
    <source>
        <dbReference type="PIRSR" id="PIRSR601465-50"/>
    </source>
</evidence>
<dbReference type="PANTHER" id="PTHR42902:SF1">
    <property type="entry name" value="MALATE SYNTHASE 1-RELATED"/>
    <property type="match status" value="1"/>
</dbReference>
<evidence type="ECO:0000256" key="8">
    <source>
        <dbReference type="RuleBase" id="RU000555"/>
    </source>
</evidence>
<dbReference type="RefSeq" id="XP_001016067.2">
    <property type="nucleotide sequence ID" value="XM_001016067.2"/>
</dbReference>
<evidence type="ECO:0000256" key="6">
    <source>
        <dbReference type="ARBA" id="ARBA00047918"/>
    </source>
</evidence>
<accession>Q23H25</accession>
<dbReference type="InterPro" id="IPR048356">
    <property type="entry name" value="MS_N"/>
</dbReference>
<reference evidence="13" key="1">
    <citation type="journal article" date="2006" name="PLoS Biol.">
        <title>Macronuclear genome sequence of the ciliate Tetrahymena thermophila, a model eukaryote.</title>
        <authorList>
            <person name="Eisen J.A."/>
            <person name="Coyne R.S."/>
            <person name="Wu M."/>
            <person name="Wu D."/>
            <person name="Thiagarajan M."/>
            <person name="Wortman J.R."/>
            <person name="Badger J.H."/>
            <person name="Ren Q."/>
            <person name="Amedeo P."/>
            <person name="Jones K.M."/>
            <person name="Tallon L.J."/>
            <person name="Delcher A.L."/>
            <person name="Salzberg S.L."/>
            <person name="Silva J.C."/>
            <person name="Haas B.J."/>
            <person name="Majoros W.H."/>
            <person name="Farzad M."/>
            <person name="Carlton J.M."/>
            <person name="Smith R.K. Jr."/>
            <person name="Garg J."/>
            <person name="Pearlman R.E."/>
            <person name="Karrer K.M."/>
            <person name="Sun L."/>
            <person name="Manning G."/>
            <person name="Elde N.C."/>
            <person name="Turkewitz A.P."/>
            <person name="Asai D.J."/>
            <person name="Wilkes D.E."/>
            <person name="Wang Y."/>
            <person name="Cai H."/>
            <person name="Collins K."/>
            <person name="Stewart B.A."/>
            <person name="Lee S.R."/>
            <person name="Wilamowska K."/>
            <person name="Weinberg Z."/>
            <person name="Ruzzo W.L."/>
            <person name="Wloga D."/>
            <person name="Gaertig J."/>
            <person name="Frankel J."/>
            <person name="Tsao C.-C."/>
            <person name="Gorovsky M.A."/>
            <person name="Keeling P.J."/>
            <person name="Waller R.F."/>
            <person name="Patron N.J."/>
            <person name="Cherry J.M."/>
            <person name="Stover N.A."/>
            <person name="Krieger C.J."/>
            <person name="del Toro C."/>
            <person name="Ryder H.F."/>
            <person name="Williamson S.C."/>
            <person name="Barbeau R.A."/>
            <person name="Hamilton E.P."/>
            <person name="Orias E."/>
        </authorList>
    </citation>
    <scope>NUCLEOTIDE SEQUENCE [LARGE SCALE GENOMIC DNA]</scope>
    <source>
        <strain evidence="13">SB210</strain>
    </source>
</reference>
<evidence type="ECO:0000256" key="3">
    <source>
        <dbReference type="ARBA" id="ARBA00022435"/>
    </source>
</evidence>
<keyword evidence="3 8" id="KW-0329">Glyoxylate bypass</keyword>
<evidence type="ECO:0000313" key="13">
    <source>
        <dbReference type="Proteomes" id="UP000009168"/>
    </source>
</evidence>
<dbReference type="UniPathway" id="UPA00703">
    <property type="reaction ID" value="UER00720"/>
</dbReference>
<evidence type="ECO:0000256" key="1">
    <source>
        <dbReference type="ARBA" id="ARBA00006394"/>
    </source>
</evidence>
<evidence type="ECO:0000313" key="12">
    <source>
        <dbReference type="EMBL" id="EAR95822.2"/>
    </source>
</evidence>
<feature type="active site" description="Proton donor" evidence="7">
    <location>
        <position position="444"/>
    </location>
</feature>
<dbReference type="GO" id="GO:0006097">
    <property type="term" value="P:glyoxylate cycle"/>
    <property type="evidence" value="ECO:0007669"/>
    <property type="project" value="UniProtKB-UniPathway"/>
</dbReference>
<dbReference type="InterPro" id="IPR011076">
    <property type="entry name" value="Malate_synth_sf"/>
</dbReference>
<dbReference type="GO" id="GO:0004474">
    <property type="term" value="F:malate synthase activity"/>
    <property type="evidence" value="ECO:0007669"/>
    <property type="project" value="UniProtKB-EC"/>
</dbReference>
<dbReference type="InterPro" id="IPR044856">
    <property type="entry name" value="Malate_synth_C_sf"/>
</dbReference>
<dbReference type="InterPro" id="IPR019830">
    <property type="entry name" value="Malate_synthase_CS"/>
</dbReference>
<feature type="domain" description="Malate synthase N-terminal" evidence="10">
    <location>
        <begin position="13"/>
        <end position="68"/>
    </location>
</feature>
<dbReference type="Gene3D" id="3.20.20.360">
    <property type="entry name" value="Malate synthase, domain 3"/>
    <property type="match status" value="1"/>
</dbReference>
<dbReference type="PROSITE" id="PS00510">
    <property type="entry name" value="MALATE_SYNTHASE"/>
    <property type="match status" value="1"/>
</dbReference>
<evidence type="ECO:0000259" key="11">
    <source>
        <dbReference type="Pfam" id="PF20659"/>
    </source>
</evidence>
<organism evidence="12 13">
    <name type="scientific">Tetrahymena thermophila (strain SB210)</name>
    <dbReference type="NCBI Taxonomy" id="312017"/>
    <lineage>
        <taxon>Eukaryota</taxon>
        <taxon>Sar</taxon>
        <taxon>Alveolata</taxon>
        <taxon>Ciliophora</taxon>
        <taxon>Intramacronucleata</taxon>
        <taxon>Oligohymenophorea</taxon>
        <taxon>Hymenostomatida</taxon>
        <taxon>Tetrahymenina</taxon>
        <taxon>Tetrahymenidae</taxon>
        <taxon>Tetrahymena</taxon>
    </lineage>
</organism>
<dbReference type="SUPFAM" id="SSF51645">
    <property type="entry name" value="Malate synthase G"/>
    <property type="match status" value="1"/>
</dbReference>
<dbReference type="HOGENOM" id="CLU_018928_3_0_1"/>
<dbReference type="Pfam" id="PF01274">
    <property type="entry name" value="MS_TIM-barrel"/>
    <property type="match status" value="1"/>
</dbReference>
<protein>
    <recommendedName>
        <fullName evidence="2 8">Malate synthase</fullName>
        <ecNumber evidence="2 8">2.3.3.9</ecNumber>
    </recommendedName>
</protein>
<dbReference type="GO" id="GO:0005782">
    <property type="term" value="C:peroxisomal matrix"/>
    <property type="evidence" value="ECO:0007669"/>
    <property type="project" value="TreeGrafter"/>
</dbReference>
<feature type="domain" description="Malate synthase TIM barrel" evidence="9">
    <location>
        <begin position="158"/>
        <end position="402"/>
    </location>
</feature>
<dbReference type="PANTHER" id="PTHR42902">
    <property type="entry name" value="MALATE SYNTHASE"/>
    <property type="match status" value="1"/>
</dbReference>
<dbReference type="InterPro" id="IPR006252">
    <property type="entry name" value="Malate_synthA"/>
</dbReference>
<gene>
    <name evidence="12" type="ORF">TTHERM_00878160</name>
</gene>
<dbReference type="InterPro" id="IPR001465">
    <property type="entry name" value="Malate_synthase_TIM"/>
</dbReference>
<proteinExistence type="inferred from homology"/>
<keyword evidence="5 8" id="KW-0808">Transferase</keyword>
<evidence type="ECO:0000259" key="10">
    <source>
        <dbReference type="Pfam" id="PF20656"/>
    </source>
</evidence>
<comment type="pathway">
    <text evidence="8">Carbohydrate metabolism; glyoxylate cycle; (S)-malate from isocitrate: step 2/2.</text>
</comment>
<dbReference type="Pfam" id="PF20659">
    <property type="entry name" value="MS_C"/>
    <property type="match status" value="1"/>
</dbReference>
<comment type="catalytic activity">
    <reaction evidence="6 8">
        <text>glyoxylate + acetyl-CoA + H2O = (S)-malate + CoA + H(+)</text>
        <dbReference type="Rhea" id="RHEA:18181"/>
        <dbReference type="ChEBI" id="CHEBI:15377"/>
        <dbReference type="ChEBI" id="CHEBI:15378"/>
        <dbReference type="ChEBI" id="CHEBI:15589"/>
        <dbReference type="ChEBI" id="CHEBI:36655"/>
        <dbReference type="ChEBI" id="CHEBI:57287"/>
        <dbReference type="ChEBI" id="CHEBI:57288"/>
        <dbReference type="EC" id="2.3.3.9"/>
    </reaction>
</comment>
<dbReference type="InterPro" id="IPR048355">
    <property type="entry name" value="MS_C"/>
</dbReference>
<sequence>MSTSLKGITILEENQYTREVLTPECLQFVATLHRQFNSTRKALLRARKERAQLVDRGMALTYPPETKHIREGDWKVAPPPKDVERRWIELTGPPNPKLTINAMNSGADVFMADFEDALAPTWVNQVSGQKTLILANKKALQFNDKNKEYKLNPDSYTVLFVRPRGWHLEETHLVIDGEPCSASLFDFAVYFFHNVRLRLANGCGGIYYYLPKIEAYRECRLWNDVFVKAQQLFNLPIGTIRCTVLIETLGGGLEMEEFLYELRDHIVGLNAGRWDYIFSAIKMLKNNKAAILPDRSQVTMTVPFMRAYTNRLIQVCHKRGAHAIGGMSAFIPAKDKAQNEFAFNKITEDKTREVNDGFDGSWVAHPGMVKHARDIFEKYLKGKANQKQVLREDIKVTADDITNLTVEKPITENGVRQNINVAIQYTYYWITGTGAVGLHNLMEDAATAEISRSQLWQWIRYRCRTDSGVLINEALYRQISISFNKKRLIYNYFEIKFVELQEMKKQLNQDQLQPTKWLYKELLMLLTKQSLMKLSTISQQLKHIQFQITQMSLMLLLDFEKKINQLSQYFKTQMTFYKYKIFLQQISFILHTYLNNLSTYLHNSILLLKYDQFQIFFSQILFIK</sequence>
<dbReference type="KEGG" id="tet:TTHERM_00878160"/>
<keyword evidence="4 8" id="KW-0816">Tricarboxylic acid cycle</keyword>
<dbReference type="NCBIfam" id="TIGR01344">
    <property type="entry name" value="malate_syn_A"/>
    <property type="match status" value="1"/>
</dbReference>
<dbReference type="eggNOG" id="KOG1261">
    <property type="taxonomic scope" value="Eukaryota"/>
</dbReference>
<dbReference type="CDD" id="cd00727">
    <property type="entry name" value="malate_synt_A"/>
    <property type="match status" value="1"/>
</dbReference>
<dbReference type="EMBL" id="GG662702">
    <property type="protein sequence ID" value="EAR95822.2"/>
    <property type="molecule type" value="Genomic_DNA"/>
</dbReference>
<name>Q23H25_TETTS</name>
<dbReference type="FunFam" id="1.20.1220.12:FF:000001">
    <property type="entry name" value="Malate synthase"/>
    <property type="match status" value="1"/>
</dbReference>
<dbReference type="AlphaFoldDB" id="Q23H25"/>
<dbReference type="OrthoDB" id="4078635at2759"/>
<comment type="similarity">
    <text evidence="1 8">Belongs to the malate synthase family.</text>
</comment>
<dbReference type="GO" id="GO:0006099">
    <property type="term" value="P:tricarboxylic acid cycle"/>
    <property type="evidence" value="ECO:0007669"/>
    <property type="project" value="UniProtKB-KW"/>
</dbReference>
<dbReference type="EC" id="2.3.3.9" evidence="2 8"/>
<dbReference type="InterPro" id="IPR046363">
    <property type="entry name" value="MS_N_TIM-barrel_dom"/>
</dbReference>
<evidence type="ECO:0000259" key="9">
    <source>
        <dbReference type="Pfam" id="PF01274"/>
    </source>
</evidence>
<evidence type="ECO:0000256" key="5">
    <source>
        <dbReference type="ARBA" id="ARBA00022679"/>
    </source>
</evidence>
<dbReference type="InParanoid" id="Q23H25"/>
<dbReference type="Gene3D" id="1.20.1220.12">
    <property type="entry name" value="Malate synthase, domain III"/>
    <property type="match status" value="1"/>
</dbReference>
<dbReference type="GeneID" id="7846543"/>
<keyword evidence="13" id="KW-1185">Reference proteome</keyword>
<evidence type="ECO:0000256" key="4">
    <source>
        <dbReference type="ARBA" id="ARBA00022532"/>
    </source>
</evidence>
<feature type="domain" description="Malate synthase C-terminal" evidence="11">
    <location>
        <begin position="410"/>
        <end position="482"/>
    </location>
</feature>
<dbReference type="FunFam" id="3.20.20.360:FF:000001">
    <property type="entry name" value="Malate synthase"/>
    <property type="match status" value="1"/>
</dbReference>
<dbReference type="Pfam" id="PF20656">
    <property type="entry name" value="MS_N"/>
    <property type="match status" value="1"/>
</dbReference>